<feature type="region of interest" description="Disordered" evidence="1">
    <location>
        <begin position="153"/>
        <end position="173"/>
    </location>
</feature>
<proteinExistence type="predicted"/>
<organism evidence="2 3">
    <name type="scientific">Streptomyces lunaelactis</name>
    <dbReference type="NCBI Taxonomy" id="1535768"/>
    <lineage>
        <taxon>Bacteria</taxon>
        <taxon>Bacillati</taxon>
        <taxon>Actinomycetota</taxon>
        <taxon>Actinomycetes</taxon>
        <taxon>Kitasatosporales</taxon>
        <taxon>Streptomycetaceae</taxon>
        <taxon>Streptomyces</taxon>
    </lineage>
</organism>
<dbReference type="Proteomes" id="UP000244201">
    <property type="component" value="Chromosome"/>
</dbReference>
<keyword evidence="3" id="KW-1185">Reference proteome</keyword>
<dbReference type="AlphaFoldDB" id="A0A2R4TBA8"/>
<name>A0A2R4TBA8_9ACTN</name>
<sequence>MNTQHTVSTVKSGTAGTEEVARIEAYYTNVKRLGHWTAARTVEVTARRSSVQVDLRSASIPEGDLEVRIVGERSILKILVPDGTVVDESELEFAGRSEVKDAQRHSASGGRRLKLTGVLKRGEVRIVRGGVATLTAMFSREFVDDCRTAHRDGTLPTVHAPESVHEGTPRNAH</sequence>
<evidence type="ECO:0000313" key="2">
    <source>
        <dbReference type="EMBL" id="AVZ76415.1"/>
    </source>
</evidence>
<protein>
    <submittedName>
        <fullName evidence="2">Uncharacterized protein</fullName>
    </submittedName>
</protein>
<dbReference type="EMBL" id="CP026304">
    <property type="protein sequence ID" value="AVZ76415.1"/>
    <property type="molecule type" value="Genomic_DNA"/>
</dbReference>
<accession>A0A2R4TBA8</accession>
<evidence type="ECO:0000313" key="3">
    <source>
        <dbReference type="Proteomes" id="UP000244201"/>
    </source>
</evidence>
<gene>
    <name evidence="2" type="ORF">SLUN_33620</name>
</gene>
<dbReference type="GeneID" id="55660191"/>
<dbReference type="RefSeq" id="WP_108153702.1">
    <property type="nucleotide sequence ID" value="NZ_CP026304.1"/>
</dbReference>
<reference evidence="2 3" key="1">
    <citation type="submission" date="2018-01" db="EMBL/GenBank/DDBJ databases">
        <title>Complete genome sequence of Streptomyces lunaelactis MM109T, a Ferroverdin A producer isolated from cave moonmilk deposits.</title>
        <authorList>
            <person name="Naome A."/>
            <person name="Martinet L."/>
            <person name="Maciejewska M."/>
            <person name="Anderssen S."/>
            <person name="Adam D."/>
            <person name="Tenconi E."/>
            <person name="Deflandre B."/>
            <person name="Arguelles-Arias A."/>
            <person name="Calusinska M."/>
            <person name="Copieters W."/>
            <person name="Karim L."/>
            <person name="Hanikenne M."/>
            <person name="Baurain D."/>
            <person name="van Wezel G."/>
            <person name="Smargiasso N."/>
            <person name="de Pauw E."/>
            <person name="Delfosse P."/>
            <person name="Rigali S."/>
        </authorList>
    </citation>
    <scope>NUCLEOTIDE SEQUENCE [LARGE SCALE GENOMIC DNA]</scope>
    <source>
        <strain evidence="2 3">MM109</strain>
    </source>
</reference>
<evidence type="ECO:0000256" key="1">
    <source>
        <dbReference type="SAM" id="MobiDB-lite"/>
    </source>
</evidence>
<feature type="compositionally biased region" description="Basic and acidic residues" evidence="1">
    <location>
        <begin position="162"/>
        <end position="173"/>
    </location>
</feature>
<dbReference type="OrthoDB" id="4542805at2"/>
<dbReference type="KEGG" id="slk:SLUN_33620"/>